<reference evidence="1 2" key="1">
    <citation type="journal article" date="2016" name="Nat. Commun.">
        <title>Thousands of microbial genomes shed light on interconnected biogeochemical processes in an aquifer system.</title>
        <authorList>
            <person name="Anantharaman K."/>
            <person name="Brown C.T."/>
            <person name="Hug L.A."/>
            <person name="Sharon I."/>
            <person name="Castelle C.J."/>
            <person name="Probst A.J."/>
            <person name="Thomas B.C."/>
            <person name="Singh A."/>
            <person name="Wilkins M.J."/>
            <person name="Karaoz U."/>
            <person name="Brodie E.L."/>
            <person name="Williams K.H."/>
            <person name="Hubbard S.S."/>
            <person name="Banfield J.F."/>
        </authorList>
    </citation>
    <scope>NUCLEOTIDE SEQUENCE [LARGE SCALE GENOMIC DNA]</scope>
</reference>
<comment type="caution">
    <text evidence="1">The sequence shown here is derived from an EMBL/GenBank/DDBJ whole genome shotgun (WGS) entry which is preliminary data.</text>
</comment>
<sequence>MLDKIILADEVSHLIKTTYRDTPKGMLPFNLAFTDVMNKHGVTGSARGGLKSEIGRILATRPRTTRTTGISKKRPTTPSVKTQEFSVTEKTHNRVILVHLSTGCEITYVHSTEGLVVCSSHRGYPTLQVIRQGAIIAASYFVGMDQGVIEQSSITLGERSDDIATLTIAGKWKMIACRGAKGSIVAQVSDSRSGKPVKQKDLPGMLLQEARAIVSRYFMDTRTGDFFTK</sequence>
<evidence type="ECO:0000313" key="2">
    <source>
        <dbReference type="Proteomes" id="UP000177122"/>
    </source>
</evidence>
<name>A0A1G2CXE0_9BACT</name>
<gene>
    <name evidence="1" type="ORF">A2845_02560</name>
</gene>
<dbReference type="Proteomes" id="UP000177122">
    <property type="component" value="Unassembled WGS sequence"/>
</dbReference>
<dbReference type="EMBL" id="MHLI01000015">
    <property type="protein sequence ID" value="OGZ05178.1"/>
    <property type="molecule type" value="Genomic_DNA"/>
</dbReference>
<dbReference type="AlphaFoldDB" id="A0A1G2CXE0"/>
<organism evidence="1 2">
    <name type="scientific">Candidatus Lloydbacteria bacterium RIFCSPHIGHO2_01_FULL_49_22</name>
    <dbReference type="NCBI Taxonomy" id="1798658"/>
    <lineage>
        <taxon>Bacteria</taxon>
        <taxon>Candidatus Lloydiibacteriota</taxon>
    </lineage>
</organism>
<evidence type="ECO:0000313" key="1">
    <source>
        <dbReference type="EMBL" id="OGZ05178.1"/>
    </source>
</evidence>
<proteinExistence type="predicted"/>
<protein>
    <submittedName>
        <fullName evidence="1">Uncharacterized protein</fullName>
    </submittedName>
</protein>
<accession>A0A1G2CXE0</accession>